<dbReference type="PROSITE" id="PS50222">
    <property type="entry name" value="EF_HAND_2"/>
    <property type="match status" value="3"/>
</dbReference>
<evidence type="ECO:0000256" key="4">
    <source>
        <dbReference type="ARBA" id="ARBA00022837"/>
    </source>
</evidence>
<dbReference type="PROSITE" id="PS00018">
    <property type="entry name" value="EF_HAND_1"/>
    <property type="match status" value="3"/>
</dbReference>
<dbReference type="InterPro" id="IPR039647">
    <property type="entry name" value="EF_hand_pair_protein_CML-like"/>
</dbReference>
<evidence type="ECO:0000259" key="5">
    <source>
        <dbReference type="PROSITE" id="PS50222"/>
    </source>
</evidence>
<organism evidence="6 7">
    <name type="scientific">Apostasia shenzhenica</name>
    <dbReference type="NCBI Taxonomy" id="1088818"/>
    <lineage>
        <taxon>Eukaryota</taxon>
        <taxon>Viridiplantae</taxon>
        <taxon>Streptophyta</taxon>
        <taxon>Embryophyta</taxon>
        <taxon>Tracheophyta</taxon>
        <taxon>Spermatophyta</taxon>
        <taxon>Magnoliopsida</taxon>
        <taxon>Liliopsida</taxon>
        <taxon>Asparagales</taxon>
        <taxon>Orchidaceae</taxon>
        <taxon>Apostasioideae</taxon>
        <taxon>Apostasia</taxon>
    </lineage>
</organism>
<dbReference type="GO" id="GO:0005509">
    <property type="term" value="F:calcium ion binding"/>
    <property type="evidence" value="ECO:0007669"/>
    <property type="project" value="InterPro"/>
</dbReference>
<dbReference type="InterPro" id="IPR002048">
    <property type="entry name" value="EF_hand_dom"/>
</dbReference>
<accession>A0A2I0AXL3</accession>
<keyword evidence="2" id="KW-0479">Metal-binding</keyword>
<name>A0A2I0AXL3_9ASPA</name>
<sequence>MAGVVPSSTPSAAAPARLASLKSAAARPSPSFRLRSSSLNSLRLRRVFDLFDHNGDGEITADEFCLAMDRLGLGADPAELCSLVASFIQPGRLGLDFEDFCSLHLSLGDALFGPADGGARDEAAEEEDMREAFRVFDEDRDGYISAKELQTVLGKLGLAEGRCLNRVQEMIGSVDQDSDGRVDFFEFKGMMKTIASPTS</sequence>
<dbReference type="CDD" id="cd00051">
    <property type="entry name" value="EFh"/>
    <property type="match status" value="1"/>
</dbReference>
<dbReference type="Pfam" id="PF13499">
    <property type="entry name" value="EF-hand_7"/>
    <property type="match status" value="1"/>
</dbReference>
<dbReference type="SMART" id="SM00054">
    <property type="entry name" value="EFh"/>
    <property type="match status" value="3"/>
</dbReference>
<dbReference type="Pfam" id="PF13405">
    <property type="entry name" value="EF-hand_6"/>
    <property type="match status" value="1"/>
</dbReference>
<dbReference type="InterPro" id="IPR011992">
    <property type="entry name" value="EF-hand-dom_pair"/>
</dbReference>
<evidence type="ECO:0000256" key="1">
    <source>
        <dbReference type="ARBA" id="ARBA00003291"/>
    </source>
</evidence>
<dbReference type="AlphaFoldDB" id="A0A2I0AXL3"/>
<feature type="domain" description="EF-hand" evidence="5">
    <location>
        <begin position="124"/>
        <end position="159"/>
    </location>
</feature>
<evidence type="ECO:0000256" key="2">
    <source>
        <dbReference type="ARBA" id="ARBA00022723"/>
    </source>
</evidence>
<dbReference type="Gene3D" id="1.10.238.10">
    <property type="entry name" value="EF-hand"/>
    <property type="match status" value="2"/>
</dbReference>
<dbReference type="InterPro" id="IPR018247">
    <property type="entry name" value="EF_Hand_1_Ca_BS"/>
</dbReference>
<dbReference type="STRING" id="1088818.A0A2I0AXL3"/>
<dbReference type="PANTHER" id="PTHR10891">
    <property type="entry name" value="EF-HAND CALCIUM-BINDING DOMAIN CONTAINING PROTEIN"/>
    <property type="match status" value="1"/>
</dbReference>
<proteinExistence type="predicted"/>
<comment type="function">
    <text evidence="1">Potential calcium sensor.</text>
</comment>
<keyword evidence="7" id="KW-1185">Reference proteome</keyword>
<keyword evidence="3" id="KW-0677">Repeat</keyword>
<feature type="domain" description="EF-hand" evidence="5">
    <location>
        <begin position="162"/>
        <end position="197"/>
    </location>
</feature>
<gene>
    <name evidence="6" type="primary">CML42</name>
    <name evidence="6" type="ORF">AXF42_Ash008350</name>
</gene>
<dbReference type="Proteomes" id="UP000236161">
    <property type="component" value="Unassembled WGS sequence"/>
</dbReference>
<dbReference type="OrthoDB" id="26525at2759"/>
<dbReference type="EMBL" id="KZ451939">
    <property type="protein sequence ID" value="PKA60291.1"/>
    <property type="molecule type" value="Genomic_DNA"/>
</dbReference>
<evidence type="ECO:0000256" key="3">
    <source>
        <dbReference type="ARBA" id="ARBA00022737"/>
    </source>
</evidence>
<reference evidence="6 7" key="1">
    <citation type="journal article" date="2017" name="Nature">
        <title>The Apostasia genome and the evolution of orchids.</title>
        <authorList>
            <person name="Zhang G.Q."/>
            <person name="Liu K.W."/>
            <person name="Li Z."/>
            <person name="Lohaus R."/>
            <person name="Hsiao Y.Y."/>
            <person name="Niu S.C."/>
            <person name="Wang J.Y."/>
            <person name="Lin Y.C."/>
            <person name="Xu Q."/>
            <person name="Chen L.J."/>
            <person name="Yoshida K."/>
            <person name="Fujiwara S."/>
            <person name="Wang Z.W."/>
            <person name="Zhang Y.Q."/>
            <person name="Mitsuda N."/>
            <person name="Wang M."/>
            <person name="Liu G.H."/>
            <person name="Pecoraro L."/>
            <person name="Huang H.X."/>
            <person name="Xiao X.J."/>
            <person name="Lin M."/>
            <person name="Wu X.Y."/>
            <person name="Wu W.L."/>
            <person name="Chen Y.Y."/>
            <person name="Chang S.B."/>
            <person name="Sakamoto S."/>
            <person name="Ohme-Takagi M."/>
            <person name="Yagi M."/>
            <person name="Zeng S.J."/>
            <person name="Shen C.Y."/>
            <person name="Yeh C.M."/>
            <person name="Luo Y.B."/>
            <person name="Tsai W.C."/>
            <person name="Van de Peer Y."/>
            <person name="Liu Z.J."/>
        </authorList>
    </citation>
    <scope>NUCLEOTIDE SEQUENCE [LARGE SCALE GENOMIC DNA]</scope>
    <source>
        <strain evidence="7">cv. Shenzhen</strain>
        <tissue evidence="6">Stem</tissue>
    </source>
</reference>
<evidence type="ECO:0000313" key="7">
    <source>
        <dbReference type="Proteomes" id="UP000236161"/>
    </source>
</evidence>
<protein>
    <submittedName>
        <fullName evidence="6">Calcium-binding protein CML42</fullName>
    </submittedName>
</protein>
<keyword evidence="4" id="KW-0106">Calcium</keyword>
<feature type="domain" description="EF-hand" evidence="5">
    <location>
        <begin position="39"/>
        <end position="74"/>
    </location>
</feature>
<dbReference type="SUPFAM" id="SSF47473">
    <property type="entry name" value="EF-hand"/>
    <property type="match status" value="1"/>
</dbReference>
<dbReference type="FunFam" id="1.10.238.10:FF:000089">
    <property type="entry name" value="calmodulin-like protein 3"/>
    <property type="match status" value="1"/>
</dbReference>
<evidence type="ECO:0000313" key="6">
    <source>
        <dbReference type="EMBL" id="PKA60291.1"/>
    </source>
</evidence>